<evidence type="ECO:0000256" key="2">
    <source>
        <dbReference type="ARBA" id="ARBA00004370"/>
    </source>
</evidence>
<gene>
    <name evidence="10" type="ORF">PO158_03195</name>
</gene>
<evidence type="ECO:0000256" key="6">
    <source>
        <dbReference type="ARBA" id="ARBA00022777"/>
    </source>
</evidence>
<feature type="transmembrane region" description="Helical" evidence="8">
    <location>
        <begin position="161"/>
        <end position="181"/>
    </location>
</feature>
<comment type="caution">
    <text evidence="10">The sequence shown here is derived from an EMBL/GenBank/DDBJ whole genome shotgun (WGS) entry which is preliminary data.</text>
</comment>
<reference evidence="10" key="1">
    <citation type="submission" date="2023-01" db="EMBL/GenBank/DDBJ databases">
        <title>Genome analysis of 13 Lactobacillus isolated from gut of wild boar.</title>
        <authorList>
            <person name="Papp P."/>
            <person name="Libisch B."/>
            <person name="Nagy T."/>
            <person name="Olasz F."/>
        </authorList>
    </citation>
    <scope>NUCLEOTIDE SEQUENCE</scope>
    <source>
        <strain evidence="10">F108</strain>
    </source>
</reference>
<dbReference type="InterPro" id="IPR005467">
    <property type="entry name" value="His_kinase_dom"/>
</dbReference>
<dbReference type="Pfam" id="PF02518">
    <property type="entry name" value="HATPase_c"/>
    <property type="match status" value="1"/>
</dbReference>
<keyword evidence="4" id="KW-0597">Phosphoprotein</keyword>
<keyword evidence="8" id="KW-0812">Transmembrane</keyword>
<keyword evidence="6 10" id="KW-0418">Kinase</keyword>
<dbReference type="SUPFAM" id="SSF55874">
    <property type="entry name" value="ATPase domain of HSP90 chaperone/DNA topoisomerase II/histidine kinase"/>
    <property type="match status" value="1"/>
</dbReference>
<evidence type="ECO:0000313" key="11">
    <source>
        <dbReference type="Proteomes" id="UP001218021"/>
    </source>
</evidence>
<dbReference type="CDD" id="cd00082">
    <property type="entry name" value="HisKA"/>
    <property type="match status" value="1"/>
</dbReference>
<keyword evidence="7" id="KW-0902">Two-component regulatory system</keyword>
<feature type="domain" description="Histidine kinase" evidence="9">
    <location>
        <begin position="204"/>
        <end position="417"/>
    </location>
</feature>
<dbReference type="PANTHER" id="PTHR45453">
    <property type="entry name" value="PHOSPHATE REGULON SENSOR PROTEIN PHOR"/>
    <property type="match status" value="1"/>
</dbReference>
<dbReference type="EMBL" id="JAQOND010000011">
    <property type="protein sequence ID" value="MDC2827295.1"/>
    <property type="molecule type" value="Genomic_DNA"/>
</dbReference>
<dbReference type="SUPFAM" id="SSF47384">
    <property type="entry name" value="Homodimeric domain of signal transducing histidine kinase"/>
    <property type="match status" value="1"/>
</dbReference>
<dbReference type="Gene3D" id="1.10.287.130">
    <property type="match status" value="1"/>
</dbReference>
<proteinExistence type="predicted"/>
<dbReference type="InterPro" id="IPR050351">
    <property type="entry name" value="BphY/WalK/GraS-like"/>
</dbReference>
<dbReference type="GO" id="GO:0000155">
    <property type="term" value="F:phosphorelay sensor kinase activity"/>
    <property type="evidence" value="ECO:0007669"/>
    <property type="project" value="InterPro"/>
</dbReference>
<dbReference type="GO" id="GO:0016036">
    <property type="term" value="P:cellular response to phosphate starvation"/>
    <property type="evidence" value="ECO:0007669"/>
    <property type="project" value="TreeGrafter"/>
</dbReference>
<dbReference type="GO" id="GO:0005886">
    <property type="term" value="C:plasma membrane"/>
    <property type="evidence" value="ECO:0007669"/>
    <property type="project" value="TreeGrafter"/>
</dbReference>
<comment type="subcellular location">
    <subcellularLocation>
        <location evidence="2">Membrane</location>
    </subcellularLocation>
</comment>
<dbReference type="InterPro" id="IPR036890">
    <property type="entry name" value="HATPase_C_sf"/>
</dbReference>
<evidence type="ECO:0000256" key="8">
    <source>
        <dbReference type="SAM" id="Phobius"/>
    </source>
</evidence>
<evidence type="ECO:0000256" key="7">
    <source>
        <dbReference type="ARBA" id="ARBA00023012"/>
    </source>
</evidence>
<protein>
    <recommendedName>
        <fullName evidence="3">histidine kinase</fullName>
        <ecNumber evidence="3">2.7.13.3</ecNumber>
    </recommendedName>
</protein>
<dbReference type="InterPro" id="IPR036097">
    <property type="entry name" value="HisK_dim/P_sf"/>
</dbReference>
<name>A0AAJ1HRI6_LIMMU</name>
<dbReference type="Proteomes" id="UP001218021">
    <property type="component" value="Unassembled WGS sequence"/>
</dbReference>
<dbReference type="SMART" id="SM00387">
    <property type="entry name" value="HATPase_c"/>
    <property type="match status" value="1"/>
</dbReference>
<evidence type="ECO:0000313" key="10">
    <source>
        <dbReference type="EMBL" id="MDC2827295.1"/>
    </source>
</evidence>
<dbReference type="Gene3D" id="3.30.565.10">
    <property type="entry name" value="Histidine kinase-like ATPase, C-terminal domain"/>
    <property type="match status" value="1"/>
</dbReference>
<keyword evidence="5" id="KW-0808">Transferase</keyword>
<evidence type="ECO:0000256" key="3">
    <source>
        <dbReference type="ARBA" id="ARBA00012438"/>
    </source>
</evidence>
<dbReference type="AlphaFoldDB" id="A0AAJ1HRI6"/>
<dbReference type="PANTHER" id="PTHR45453:SF1">
    <property type="entry name" value="PHOSPHATE REGULON SENSOR PROTEIN PHOR"/>
    <property type="match status" value="1"/>
</dbReference>
<sequence length="431" mass="48692">MIQRLRNKFIAISTAALVVVLITIIGSMVSVSSIHAHRETNDILTLLSQHNGQLSTKNANAAAKKRLGSRFNREEMFQYRYFSANISKDGKNIKIDNSHILTVSPDAIADLAETVQQRGRSRGVIRYQGTSYAYKMAKKKNGQIGIVFLDQSMIFKSTHDLILSGTILGIVSLILFEFVLIMSSKRAIKPVIEAEKRQKEFITNAGHELKTPLSIISANTELEEMMNGESEWTQSNKQQVQRLTHLINLMISLAKLDERPELQLQEIDPATEVQKVINNFKAVIAQSNHQLKYQLQPGLKIKADPNYYYELISILLDNANKYCDSNGTIFVNVSADKHGKNVLLKVGNSYTEGKNVDYNKFFERFYRNDTSHNNEKKSGFGIGLSIAQNLVKNFKGSLSVDWKDGNIYFTVSFKSLRQSTRNTSKQLNKTQ</sequence>
<evidence type="ECO:0000256" key="1">
    <source>
        <dbReference type="ARBA" id="ARBA00000085"/>
    </source>
</evidence>
<evidence type="ECO:0000259" key="9">
    <source>
        <dbReference type="PROSITE" id="PS50109"/>
    </source>
</evidence>
<organism evidence="10 11">
    <name type="scientific">Limosilactobacillus mucosae</name>
    <name type="common">Lactobacillus mucosae</name>
    <dbReference type="NCBI Taxonomy" id="97478"/>
    <lineage>
        <taxon>Bacteria</taxon>
        <taxon>Bacillati</taxon>
        <taxon>Bacillota</taxon>
        <taxon>Bacilli</taxon>
        <taxon>Lactobacillales</taxon>
        <taxon>Lactobacillaceae</taxon>
        <taxon>Limosilactobacillus</taxon>
    </lineage>
</organism>
<keyword evidence="8" id="KW-0472">Membrane</keyword>
<dbReference type="SMART" id="SM00388">
    <property type="entry name" value="HisKA"/>
    <property type="match status" value="1"/>
</dbReference>
<evidence type="ECO:0000256" key="4">
    <source>
        <dbReference type="ARBA" id="ARBA00022553"/>
    </source>
</evidence>
<dbReference type="PROSITE" id="PS50109">
    <property type="entry name" value="HIS_KIN"/>
    <property type="match status" value="1"/>
</dbReference>
<accession>A0AAJ1HRI6</accession>
<dbReference type="GO" id="GO:0004721">
    <property type="term" value="F:phosphoprotein phosphatase activity"/>
    <property type="evidence" value="ECO:0007669"/>
    <property type="project" value="TreeGrafter"/>
</dbReference>
<comment type="catalytic activity">
    <reaction evidence="1">
        <text>ATP + protein L-histidine = ADP + protein N-phospho-L-histidine.</text>
        <dbReference type="EC" id="2.7.13.3"/>
    </reaction>
</comment>
<dbReference type="RefSeq" id="WP_272207660.1">
    <property type="nucleotide sequence ID" value="NZ_JAQONC010000011.1"/>
</dbReference>
<evidence type="ECO:0000256" key="5">
    <source>
        <dbReference type="ARBA" id="ARBA00022679"/>
    </source>
</evidence>
<dbReference type="EC" id="2.7.13.3" evidence="3"/>
<dbReference type="InterPro" id="IPR003594">
    <property type="entry name" value="HATPase_dom"/>
</dbReference>
<dbReference type="Pfam" id="PF00512">
    <property type="entry name" value="HisKA"/>
    <property type="match status" value="1"/>
</dbReference>
<dbReference type="CDD" id="cd00075">
    <property type="entry name" value="HATPase"/>
    <property type="match status" value="1"/>
</dbReference>
<keyword evidence="8" id="KW-1133">Transmembrane helix</keyword>
<dbReference type="InterPro" id="IPR003661">
    <property type="entry name" value="HisK_dim/P_dom"/>
</dbReference>